<proteinExistence type="predicted"/>
<evidence type="ECO:0000313" key="4">
    <source>
        <dbReference type="EMBL" id="CAF1434145.1"/>
    </source>
</evidence>
<feature type="transmembrane region" description="Helical" evidence="2">
    <location>
        <begin position="427"/>
        <end position="449"/>
    </location>
</feature>
<feature type="transmembrane region" description="Helical" evidence="2">
    <location>
        <begin position="392"/>
        <end position="415"/>
    </location>
</feature>
<dbReference type="InterPro" id="IPR020846">
    <property type="entry name" value="MFS_dom"/>
</dbReference>
<dbReference type="Gene3D" id="1.20.1250.20">
    <property type="entry name" value="MFS general substrate transporter like domains"/>
    <property type="match status" value="2"/>
</dbReference>
<feature type="transmembrane region" description="Helical" evidence="2">
    <location>
        <begin position="166"/>
        <end position="184"/>
    </location>
</feature>
<name>A0A819XX14_9BILA</name>
<evidence type="ECO:0000313" key="5">
    <source>
        <dbReference type="EMBL" id="CAF4147562.1"/>
    </source>
</evidence>
<comment type="subcellular location">
    <subcellularLocation>
        <location evidence="1">Membrane</location>
        <topology evidence="1">Multi-pass membrane protein</topology>
    </subcellularLocation>
</comment>
<dbReference type="AlphaFoldDB" id="A0A819XX14"/>
<dbReference type="PANTHER" id="PTHR23534">
    <property type="entry name" value="MFS PERMEASE"/>
    <property type="match status" value="1"/>
</dbReference>
<dbReference type="GO" id="GO:0022857">
    <property type="term" value="F:transmembrane transporter activity"/>
    <property type="evidence" value="ECO:0007669"/>
    <property type="project" value="InterPro"/>
</dbReference>
<feature type="transmembrane region" description="Helical" evidence="2">
    <location>
        <begin position="77"/>
        <end position="98"/>
    </location>
</feature>
<evidence type="ECO:0000313" key="6">
    <source>
        <dbReference type="Proteomes" id="UP000663868"/>
    </source>
</evidence>
<gene>
    <name evidence="4" type="ORF">IZO911_LOCUS41410</name>
    <name evidence="5" type="ORF">KXQ929_LOCUS37067</name>
</gene>
<keyword evidence="2" id="KW-0812">Transmembrane</keyword>
<feature type="transmembrane region" description="Helical" evidence="2">
    <location>
        <begin position="204"/>
        <end position="223"/>
    </location>
</feature>
<feature type="domain" description="Major facilitator superfamily (MFS) profile" evidence="3">
    <location>
        <begin position="265"/>
        <end position="455"/>
    </location>
</feature>
<dbReference type="Proteomes" id="UP000663868">
    <property type="component" value="Unassembled WGS sequence"/>
</dbReference>
<feature type="transmembrane region" description="Helical" evidence="2">
    <location>
        <begin position="353"/>
        <end position="371"/>
    </location>
</feature>
<dbReference type="PROSITE" id="PS50850">
    <property type="entry name" value="MFS"/>
    <property type="match status" value="1"/>
</dbReference>
<dbReference type="EMBL" id="CAJOBB010005998">
    <property type="protein sequence ID" value="CAF4147562.1"/>
    <property type="molecule type" value="Genomic_DNA"/>
</dbReference>
<evidence type="ECO:0000256" key="2">
    <source>
        <dbReference type="SAM" id="Phobius"/>
    </source>
</evidence>
<dbReference type="PANTHER" id="PTHR23534:SF1">
    <property type="entry name" value="MAJOR FACILITATOR SUPERFAMILY PROTEIN"/>
    <property type="match status" value="1"/>
</dbReference>
<evidence type="ECO:0000259" key="3">
    <source>
        <dbReference type="PROSITE" id="PS50850"/>
    </source>
</evidence>
<evidence type="ECO:0000256" key="1">
    <source>
        <dbReference type="ARBA" id="ARBA00004141"/>
    </source>
</evidence>
<dbReference type="Proteomes" id="UP000663860">
    <property type="component" value="Unassembled WGS sequence"/>
</dbReference>
<keyword evidence="2" id="KW-1133">Transmembrane helix</keyword>
<comment type="caution">
    <text evidence="5">The sequence shown here is derived from an EMBL/GenBank/DDBJ whole genome shotgun (WGS) entry which is preliminary data.</text>
</comment>
<feature type="transmembrane region" description="Helical" evidence="2">
    <location>
        <begin position="265"/>
        <end position="284"/>
    </location>
</feature>
<feature type="transmembrane region" description="Helical" evidence="2">
    <location>
        <begin position="330"/>
        <end position="347"/>
    </location>
</feature>
<protein>
    <recommendedName>
        <fullName evidence="3">Major facilitator superfamily (MFS) profile domain-containing protein</fullName>
    </recommendedName>
</protein>
<feature type="transmembrane region" description="Helical" evidence="2">
    <location>
        <begin position="135"/>
        <end position="154"/>
    </location>
</feature>
<dbReference type="GO" id="GO:0016020">
    <property type="term" value="C:membrane"/>
    <property type="evidence" value="ECO:0007669"/>
    <property type="project" value="UniProtKB-SubCell"/>
</dbReference>
<reference evidence="5" key="1">
    <citation type="submission" date="2021-02" db="EMBL/GenBank/DDBJ databases">
        <authorList>
            <person name="Nowell W R."/>
        </authorList>
    </citation>
    <scope>NUCLEOTIDE SEQUENCE</scope>
</reference>
<feature type="transmembrane region" description="Helical" evidence="2">
    <location>
        <begin position="110"/>
        <end position="129"/>
    </location>
</feature>
<feature type="transmembrane region" description="Helical" evidence="2">
    <location>
        <begin position="43"/>
        <end position="65"/>
    </location>
</feature>
<dbReference type="SUPFAM" id="SSF103473">
    <property type="entry name" value="MFS general substrate transporter"/>
    <property type="match status" value="2"/>
</dbReference>
<sequence length="455" mass="51204">MKKDDEVIDIGEQDNCNTIELPPFWSVDGIRARWADPSFRRMLWNIFLLSWSWSLGEGAFFIQISTTTIAATNFANWYLATIPIGCMLLISTIWSVFLPRTIARFGYRPPLYFGALMGMTGAGLCIVATWFKWYWLLVIGAAFLGGQVPCTLYYRLIALQFSTQEFASKAIAMVVAGGCLSSLIGPEIAKHTVNALPRMYSGAYLTTLCECTLLLFTMTIIQFPEQKKNDYKLVLTSTDDNVKMIDKKNKNQNIRSIFVIARQRTFLIASLGGFVSWSAMAIQMSATPLTMTKIGYTFSHATTAIEYHLLGMFVPSFFTGTLCNWFGNRLVMLIGFLTQLTGTLLFQRGFELHHFYVSLIIIGIGWNFGYVGASSLLTQSHSAEEETRTHSLYEALVMFGISISFFSSAFLEHFIGWMNLTGKLMSIYLGVASFILAIDTIFVFCTKYISNQRNK</sequence>
<accession>A0A819XX14</accession>
<keyword evidence="2" id="KW-0472">Membrane</keyword>
<feature type="transmembrane region" description="Helical" evidence="2">
    <location>
        <begin position="304"/>
        <end position="323"/>
    </location>
</feature>
<dbReference type="EMBL" id="CAJNOE010001567">
    <property type="protein sequence ID" value="CAF1434145.1"/>
    <property type="molecule type" value="Genomic_DNA"/>
</dbReference>
<organism evidence="5 6">
    <name type="scientific">Adineta steineri</name>
    <dbReference type="NCBI Taxonomy" id="433720"/>
    <lineage>
        <taxon>Eukaryota</taxon>
        <taxon>Metazoa</taxon>
        <taxon>Spiralia</taxon>
        <taxon>Gnathifera</taxon>
        <taxon>Rotifera</taxon>
        <taxon>Eurotatoria</taxon>
        <taxon>Bdelloidea</taxon>
        <taxon>Adinetida</taxon>
        <taxon>Adinetidae</taxon>
        <taxon>Adineta</taxon>
    </lineage>
</organism>
<dbReference type="InterPro" id="IPR036259">
    <property type="entry name" value="MFS_trans_sf"/>
</dbReference>